<dbReference type="EMBL" id="FRFE01000002">
    <property type="protein sequence ID" value="SHO43679.1"/>
    <property type="molecule type" value="Genomic_DNA"/>
</dbReference>
<organism evidence="1 2">
    <name type="scientific">Desulfopila aestuarii DSM 18488</name>
    <dbReference type="NCBI Taxonomy" id="1121416"/>
    <lineage>
        <taxon>Bacteria</taxon>
        <taxon>Pseudomonadati</taxon>
        <taxon>Thermodesulfobacteriota</taxon>
        <taxon>Desulfobulbia</taxon>
        <taxon>Desulfobulbales</taxon>
        <taxon>Desulfocapsaceae</taxon>
        <taxon>Desulfopila</taxon>
    </lineage>
</organism>
<evidence type="ECO:0000313" key="1">
    <source>
        <dbReference type="EMBL" id="SHO43679.1"/>
    </source>
</evidence>
<reference evidence="1 2" key="1">
    <citation type="submission" date="2016-12" db="EMBL/GenBank/DDBJ databases">
        <authorList>
            <person name="Song W.-J."/>
            <person name="Kurnit D.M."/>
        </authorList>
    </citation>
    <scope>NUCLEOTIDE SEQUENCE [LARGE SCALE GENOMIC DNA]</scope>
    <source>
        <strain evidence="1 2">DSM 18488</strain>
    </source>
</reference>
<gene>
    <name evidence="1" type="ORF">SAMN02745220_00468</name>
</gene>
<sequence>MKPALYIGEVAHHRYLPRPHKFQYPFFMWFLNLDELDRLPDLGRWFAIDRWAVNRFHRPDYLGDPATPLGDAVRLRMAELTGQPVTGQVCGLMNLRTLGLYFSPVNFYYGFDSEGGLSHFLAEVSNTPWNERHHYAYLVGDGNLSPFQEKAFHVSPFNPIDQRYRWRIEPPGETVGVAIEVSDKRGDVFAARLRLEREPLTLATARRQTFKRPAMTAWIVAGIYYQALKIYLKGIPYVPYHKEAV</sequence>
<dbReference type="Pfam" id="PF07103">
    <property type="entry name" value="DUF1365"/>
    <property type="match status" value="1"/>
</dbReference>
<name>A0A1M7XXL9_9BACT</name>
<dbReference type="Proteomes" id="UP000184603">
    <property type="component" value="Unassembled WGS sequence"/>
</dbReference>
<dbReference type="RefSeq" id="WP_073611841.1">
    <property type="nucleotide sequence ID" value="NZ_FRFE01000002.1"/>
</dbReference>
<dbReference type="PANTHER" id="PTHR33973:SF4">
    <property type="entry name" value="OS07G0153300 PROTEIN"/>
    <property type="match status" value="1"/>
</dbReference>
<dbReference type="AlphaFoldDB" id="A0A1M7XXL9"/>
<dbReference type="STRING" id="1121416.SAMN02745220_00468"/>
<evidence type="ECO:0000313" key="2">
    <source>
        <dbReference type="Proteomes" id="UP000184603"/>
    </source>
</evidence>
<proteinExistence type="predicted"/>
<dbReference type="InterPro" id="IPR010775">
    <property type="entry name" value="DUF1365"/>
</dbReference>
<dbReference type="PANTHER" id="PTHR33973">
    <property type="entry name" value="OS07G0153300 PROTEIN"/>
    <property type="match status" value="1"/>
</dbReference>
<dbReference type="OrthoDB" id="9778801at2"/>
<keyword evidence="2" id="KW-1185">Reference proteome</keyword>
<accession>A0A1M7XXL9</accession>
<evidence type="ECO:0008006" key="3">
    <source>
        <dbReference type="Google" id="ProtNLM"/>
    </source>
</evidence>
<protein>
    <recommendedName>
        <fullName evidence="3">DUF1365 domain-containing protein</fullName>
    </recommendedName>
</protein>